<dbReference type="AlphaFoldDB" id="A0A8K0RII5"/>
<gene>
    <name evidence="1" type="ORF">FB567DRAFT_588003</name>
</gene>
<evidence type="ECO:0000313" key="2">
    <source>
        <dbReference type="Proteomes" id="UP000813461"/>
    </source>
</evidence>
<comment type="caution">
    <text evidence="1">The sequence shown here is derived from an EMBL/GenBank/DDBJ whole genome shotgun (WGS) entry which is preliminary data.</text>
</comment>
<dbReference type="OrthoDB" id="270167at2759"/>
<reference evidence="1" key="1">
    <citation type="journal article" date="2021" name="Nat. Commun.">
        <title>Genetic determinants of endophytism in the Arabidopsis root mycobiome.</title>
        <authorList>
            <person name="Mesny F."/>
            <person name="Miyauchi S."/>
            <person name="Thiergart T."/>
            <person name="Pickel B."/>
            <person name="Atanasova L."/>
            <person name="Karlsson M."/>
            <person name="Huettel B."/>
            <person name="Barry K.W."/>
            <person name="Haridas S."/>
            <person name="Chen C."/>
            <person name="Bauer D."/>
            <person name="Andreopoulos W."/>
            <person name="Pangilinan J."/>
            <person name="LaButti K."/>
            <person name="Riley R."/>
            <person name="Lipzen A."/>
            <person name="Clum A."/>
            <person name="Drula E."/>
            <person name="Henrissat B."/>
            <person name="Kohler A."/>
            <person name="Grigoriev I.V."/>
            <person name="Martin F.M."/>
            <person name="Hacquard S."/>
        </authorList>
    </citation>
    <scope>NUCLEOTIDE SEQUENCE</scope>
    <source>
        <strain evidence="1">MPI-SDFR-AT-0120</strain>
    </source>
</reference>
<dbReference type="Proteomes" id="UP000813461">
    <property type="component" value="Unassembled WGS sequence"/>
</dbReference>
<accession>A0A8K0RII5</accession>
<sequence>MPFSEDGKLFEDRMANHNDLNFCTGTDFCIDFHRLANHLFETINFLADGMESRAKGERTRFTSEFWTIRHYFLAATESPDGASSRSVGSYLMSRWMRASEAASTVFSLMERCDNLIVADRVSIMANVHSWYRWQLHTNRLDSSEYSLSGCLFALWLVNFTGTDPEQRKQQLWSEISNGMLTHTFKDWGLRLQHRGGYTSDAQA</sequence>
<name>A0A8K0RII5_9PLEO</name>
<protein>
    <submittedName>
        <fullName evidence="1">Uncharacterized protein</fullName>
    </submittedName>
</protein>
<organism evidence="1 2">
    <name type="scientific">Paraphoma chrysanthemicola</name>
    <dbReference type="NCBI Taxonomy" id="798071"/>
    <lineage>
        <taxon>Eukaryota</taxon>
        <taxon>Fungi</taxon>
        <taxon>Dikarya</taxon>
        <taxon>Ascomycota</taxon>
        <taxon>Pezizomycotina</taxon>
        <taxon>Dothideomycetes</taxon>
        <taxon>Pleosporomycetidae</taxon>
        <taxon>Pleosporales</taxon>
        <taxon>Pleosporineae</taxon>
        <taxon>Phaeosphaeriaceae</taxon>
        <taxon>Paraphoma</taxon>
    </lineage>
</organism>
<keyword evidence="2" id="KW-1185">Reference proteome</keyword>
<proteinExistence type="predicted"/>
<dbReference type="EMBL" id="JAGMVJ010000002">
    <property type="protein sequence ID" value="KAH7093576.1"/>
    <property type="molecule type" value="Genomic_DNA"/>
</dbReference>
<evidence type="ECO:0000313" key="1">
    <source>
        <dbReference type="EMBL" id="KAH7093576.1"/>
    </source>
</evidence>